<feature type="region of interest" description="Disordered" evidence="1">
    <location>
        <begin position="34"/>
        <end position="64"/>
    </location>
</feature>
<evidence type="ECO:0000256" key="1">
    <source>
        <dbReference type="SAM" id="MobiDB-lite"/>
    </source>
</evidence>
<dbReference type="KEGG" id="blag:BLTE_03240"/>
<dbReference type="PROSITE" id="PS51318">
    <property type="entry name" value="TAT"/>
    <property type="match status" value="1"/>
</dbReference>
<dbReference type="AlphaFoldDB" id="A0A348FWF6"/>
<gene>
    <name evidence="2" type="ORF">BLTE_03240</name>
</gene>
<dbReference type="InterPro" id="IPR036369">
    <property type="entry name" value="HIPIP_sf"/>
</dbReference>
<name>A0A348FWF6_9HYPH</name>
<keyword evidence="3" id="KW-1185">Reference proteome</keyword>
<dbReference type="OrthoDB" id="5334781at2"/>
<organism evidence="2 3">
    <name type="scientific">Blastochloris tepida</name>
    <dbReference type="NCBI Taxonomy" id="2233851"/>
    <lineage>
        <taxon>Bacteria</taxon>
        <taxon>Pseudomonadati</taxon>
        <taxon>Pseudomonadota</taxon>
        <taxon>Alphaproteobacteria</taxon>
        <taxon>Hyphomicrobiales</taxon>
        <taxon>Blastochloridaceae</taxon>
        <taxon>Blastochloris</taxon>
    </lineage>
</organism>
<dbReference type="SUPFAM" id="SSF57652">
    <property type="entry name" value="HIPIP (high potential iron protein)"/>
    <property type="match status" value="1"/>
</dbReference>
<reference evidence="2 3" key="1">
    <citation type="submission" date="2018-08" db="EMBL/GenBank/DDBJ databases">
        <title>Complete genome sequencing of Blastochloris tepida GI.</title>
        <authorList>
            <person name="Tsukatani Y."/>
            <person name="Mori H."/>
        </authorList>
    </citation>
    <scope>NUCLEOTIDE SEQUENCE [LARGE SCALE GENOMIC DNA]</scope>
    <source>
        <strain evidence="2 3">GI</strain>
    </source>
</reference>
<dbReference type="EMBL" id="AP018907">
    <property type="protein sequence ID" value="BBF91639.1"/>
    <property type="molecule type" value="Genomic_DNA"/>
</dbReference>
<evidence type="ECO:0008006" key="4">
    <source>
        <dbReference type="Google" id="ProtNLM"/>
    </source>
</evidence>
<dbReference type="GO" id="GO:0019646">
    <property type="term" value="P:aerobic electron transport chain"/>
    <property type="evidence" value="ECO:0007669"/>
    <property type="project" value="InterPro"/>
</dbReference>
<protein>
    <recommendedName>
        <fullName evidence="4">High potential iron-sulfur proteins family profile domain-containing protein</fullName>
    </recommendedName>
</protein>
<sequence>MTYSCENPSRRGLLRGGAGAAAAVLIGIPASSGPAGAFGPPPGQSWADWAEANTPRKSTQRDAEYHVASGSRRCANCANFKSPNHCAVVEGANSPEGVCRLYYGARR</sequence>
<evidence type="ECO:0000313" key="3">
    <source>
        <dbReference type="Proteomes" id="UP000266934"/>
    </source>
</evidence>
<dbReference type="Proteomes" id="UP000266934">
    <property type="component" value="Chromosome"/>
</dbReference>
<dbReference type="Gene3D" id="4.10.490.10">
    <property type="entry name" value="High potential iron-sulphur protein"/>
    <property type="match status" value="1"/>
</dbReference>
<accession>A0A348FWF6</accession>
<dbReference type="InterPro" id="IPR006311">
    <property type="entry name" value="TAT_signal"/>
</dbReference>
<proteinExistence type="predicted"/>
<dbReference type="RefSeq" id="WP_126397001.1">
    <property type="nucleotide sequence ID" value="NZ_AP018907.1"/>
</dbReference>
<dbReference type="GO" id="GO:0009055">
    <property type="term" value="F:electron transfer activity"/>
    <property type="evidence" value="ECO:0007669"/>
    <property type="project" value="InterPro"/>
</dbReference>
<evidence type="ECO:0000313" key="2">
    <source>
        <dbReference type="EMBL" id="BBF91639.1"/>
    </source>
</evidence>